<protein>
    <recommendedName>
        <fullName evidence="8">Exportin-4</fullName>
    </recommendedName>
</protein>
<proteinExistence type="inferred from homology"/>
<evidence type="ECO:0000256" key="7">
    <source>
        <dbReference type="ARBA" id="ARBA00023242"/>
    </source>
</evidence>
<keyword evidence="7" id="KW-0539">Nucleus</keyword>
<comment type="subcellular location">
    <subcellularLocation>
        <location evidence="2">Cytoplasm</location>
    </subcellularLocation>
    <subcellularLocation>
        <location evidence="1">Nucleus</location>
    </subcellularLocation>
</comment>
<organism evidence="9 10">
    <name type="scientific">Cephus cinctus</name>
    <name type="common">Wheat stem sawfly</name>
    <dbReference type="NCBI Taxonomy" id="211228"/>
    <lineage>
        <taxon>Eukaryota</taxon>
        <taxon>Metazoa</taxon>
        <taxon>Ecdysozoa</taxon>
        <taxon>Arthropoda</taxon>
        <taxon>Hexapoda</taxon>
        <taxon>Insecta</taxon>
        <taxon>Pterygota</taxon>
        <taxon>Neoptera</taxon>
        <taxon>Endopterygota</taxon>
        <taxon>Hymenoptera</taxon>
        <taxon>Cephoidea</taxon>
        <taxon>Cephidae</taxon>
        <taxon>Cephus</taxon>
    </lineage>
</organism>
<dbReference type="KEGG" id="ccin:107274632"/>
<dbReference type="InterPro" id="IPR016024">
    <property type="entry name" value="ARM-type_fold"/>
</dbReference>
<evidence type="ECO:0000256" key="6">
    <source>
        <dbReference type="ARBA" id="ARBA00022927"/>
    </source>
</evidence>
<evidence type="ECO:0000256" key="8">
    <source>
        <dbReference type="ARBA" id="ARBA00040444"/>
    </source>
</evidence>
<dbReference type="Proteomes" id="UP000694920">
    <property type="component" value="Unplaced"/>
</dbReference>
<dbReference type="AlphaFoldDB" id="A0AAJ7CGE7"/>
<keyword evidence="6" id="KW-0653">Protein transport</keyword>
<dbReference type="Gene3D" id="1.25.10.10">
    <property type="entry name" value="Leucine-rich Repeat Variant"/>
    <property type="match status" value="2"/>
</dbReference>
<dbReference type="GeneID" id="107274632"/>
<dbReference type="InterPro" id="IPR011989">
    <property type="entry name" value="ARM-like"/>
</dbReference>
<dbReference type="RefSeq" id="XP_015609399.1">
    <property type="nucleotide sequence ID" value="XM_015753913.2"/>
</dbReference>
<dbReference type="GO" id="GO:0005049">
    <property type="term" value="F:nuclear export signal receptor activity"/>
    <property type="evidence" value="ECO:0007669"/>
    <property type="project" value="InterPro"/>
</dbReference>
<keyword evidence="4" id="KW-0813">Transport</keyword>
<evidence type="ECO:0000256" key="4">
    <source>
        <dbReference type="ARBA" id="ARBA00022448"/>
    </source>
</evidence>
<keyword evidence="9" id="KW-1185">Reference proteome</keyword>
<evidence type="ECO:0000256" key="1">
    <source>
        <dbReference type="ARBA" id="ARBA00004123"/>
    </source>
</evidence>
<dbReference type="GO" id="GO:0005643">
    <property type="term" value="C:nuclear pore"/>
    <property type="evidence" value="ECO:0007669"/>
    <property type="project" value="TreeGrafter"/>
</dbReference>
<evidence type="ECO:0000256" key="3">
    <source>
        <dbReference type="ARBA" id="ARBA00009466"/>
    </source>
</evidence>
<evidence type="ECO:0000256" key="5">
    <source>
        <dbReference type="ARBA" id="ARBA00022490"/>
    </source>
</evidence>
<evidence type="ECO:0000256" key="2">
    <source>
        <dbReference type="ARBA" id="ARBA00004496"/>
    </source>
</evidence>
<dbReference type="PANTHER" id="PTHR12596">
    <property type="entry name" value="EXPORTIN 4,7-RELATED"/>
    <property type="match status" value="1"/>
</dbReference>
<comment type="similarity">
    <text evidence="3">Belongs to the exportin family.</text>
</comment>
<dbReference type="GO" id="GO:0005737">
    <property type="term" value="C:cytoplasm"/>
    <property type="evidence" value="ECO:0007669"/>
    <property type="project" value="UniProtKB-SubCell"/>
</dbReference>
<sequence>MASVNCTAIYLPIAYKPSANLIAKRNLFTKMADQVLRELEVAAQIILAPPNLVTAEQRQSAEGVFLNFRKTKSPYQLCREILETSSMDYVLFESAGLIKTALVREWSMLPQGDIASLRQYLLHYIISKPTLAPFVRERILQVIAIMVKRGSVEDLGEERRQILNEVERLIMSGDLPRQLLGCSIISALMQEYATTVKSSDVGLTWEVHFKAKKQFELSDLKRIFKFCVGALGELTKGDIQEATLPLIKHLLSITEGVLVWGFIYANLPKRLIGVFEAVYESDSSPALRLSPMWRDVILDPAVLELFFTLYWKVRTNPQLAHHARNCLVQLGSLNGGVVMSRGVKLQYLTAYMQNFLKLVSNIEIIDQEAIGIANMIRKLTTFFGVTFTSLPEDLLRSFMEQMTRLTCLFTEGAAQEECMSVDDCLYMEAFERMLETWISILSEAHLFPSEFCKQSSAQMFNTYLKCHLSAPDGTRGDSTPDVQIQVTMDALDIAEENDRIRFKEQLQIIGNFGRQIPSHSLPLLARLLEDRTNQLRDQFNRLVGQPVEIQMLTYREMSKLFEDLHWLVLLAGHVLCMESEGEVAQIPSDLMRYSMDQVQQGHVDVNITLQLLASPQNNLSDINGAEQSADHIIRLVAAVFRLCEVEKIAMSADMESLLSPELSITIVWFLHRWSLSYLLPIETYYSEISTILLQAFGEDSPGALWTVNFLLEKVECNISSCKDEPALVKETVQLLVALIESQPKAACVLKSERLGRLVEMATKERSDLPQAAKRGLMRTIVQVGAAVQDPNNERQYWSQTLQPLENRFKQIVSNETFSRSYHEPSIRIDIRDILDSFVGVALGVQGPTVESVFQRTIPLLNELPNLLSLYHNYQDLVQLILELLCESTRGMLCFLSEAESIRIYEACLRTVQTYARCNTNRLTLDVTAEEDTFQDILLLMQLLTNLLSKDIFDLSHWETRSGQDQPVTPADVFLYGLNIVMPMMTIDLLKFPSLCLQYFKMITFVCEIYPEKVCSLPEELLKQLLASVELGLFSFGHDITLLCCDIIQVMAKHIYSAAEKGHPRNQLMAPFMNLLMNLILSRQINSDHISNTSIPLYYLICCYQEQYQQLVQNLLASQTDPQVAERLAAAFTELTANIELNTERVQRLRFRDNFDKFIVNVHGFLMVK</sequence>
<dbReference type="SUPFAM" id="SSF48371">
    <property type="entry name" value="ARM repeat"/>
    <property type="match status" value="1"/>
</dbReference>
<reference evidence="10" key="1">
    <citation type="submission" date="2025-08" db="UniProtKB">
        <authorList>
            <consortium name="RefSeq"/>
        </authorList>
    </citation>
    <scope>IDENTIFICATION</scope>
</reference>
<dbReference type="PANTHER" id="PTHR12596:SF1">
    <property type="entry name" value="EXPORTIN-4"/>
    <property type="match status" value="1"/>
</dbReference>
<dbReference type="GO" id="GO:0006611">
    <property type="term" value="P:protein export from nucleus"/>
    <property type="evidence" value="ECO:0007669"/>
    <property type="project" value="TreeGrafter"/>
</dbReference>
<dbReference type="InterPro" id="IPR044189">
    <property type="entry name" value="XPO4/7-like"/>
</dbReference>
<keyword evidence="5" id="KW-0963">Cytoplasm</keyword>
<name>A0AAJ7CGE7_CEPCN</name>
<accession>A0AAJ7CGE7</accession>
<evidence type="ECO:0000313" key="9">
    <source>
        <dbReference type="Proteomes" id="UP000694920"/>
    </source>
</evidence>
<gene>
    <name evidence="10" type="primary">LOC107274632</name>
</gene>
<evidence type="ECO:0000313" key="10">
    <source>
        <dbReference type="RefSeq" id="XP_015609399.1"/>
    </source>
</evidence>